<feature type="region of interest" description="Disordered" evidence="1">
    <location>
        <begin position="589"/>
        <end position="645"/>
    </location>
</feature>
<sequence>MLDNSGCGDQETPPPPPGGGWAGTMLSPASLHPGHHHISHIGLQPSPPQQQQQQQQLHPQQHLFAYHHLAALAGYGGSLRFGLLSSTGKACSGLDDGERRHVLVKESFPDDSKTGFLRGVDRIDENERESVVSSSSLGQTPSSDPSPTPLNSRLSASEVGGAPSASKPLIPVPGSPHTEMGKVPPKTATVPPLNHHAGSNTAGGGGSNSNAPMRTSGFAAALRKLAHQAKDSSDDPSLKQTSSPPDNHSPRDLTHKVRGQGSAQLSFPSWPLSSAPVVTIAPTQTHAPAHQHHRGRNHDRLPSALSGNSSSYEHQQHHSHPQHPHHRDHLQQQQQQHHHHHSVSPSSKLDGREANSHHHRQTPLSSHAREDDRGSRSSSRVTPQAATSPPTSSSFNLSSQSLASHTLTNPALSSHGLTREALDLYARGFPGYRPEDEALARLGLAGLPYGIDPAAYAAYAAAAAAYHPALLQQQAALAAHSPYRFDDPLLLERYRLLQASSPYLPFPGLAGLSSLAGLGLHPTLAAAAAAAAPQFPGGSLPPPELLQRYPHPYLGAAAAAAAGAGQQHRLLDPLLDPRLAMLERSRLEEEKVRELQESERGRDERRKQLAANNSSSSSSKRESREPGEREPTRHHSHDSRSAGITESSAACYDRTLHGFSSQEAALQRQLLDQREGKGQAPHLQHDHKSYANDRVYRDSRAHHQSPKDPYVRPEATSDSYSRRDVGKDSQRSSKYSPHNSYTHIIKPYDRMVDQQLSQGDSAVSGRRVHDSLQDRQGKPSVLGVEPSTPTGDRLQPQLLSPTLQRPWSSASSASSSSHHNHRHPHHHHYQPQQQQQQHSTPVAQPSKERSSSDFFRPFDDHVDKGNTRDLRQTPEVGCGRERGEDPRVSSVSSLPSPHHYSQTLVPESSTNCSPYKSPFSANILSVPSVKVHPQPWVPLSAPHSSNPHQMLSSSPTPLSSSLSSTFPSSSSVTLPSREGPPPLLPTLQPSAMVSEITPTGDNVNTNPFMPTITRFITDRIERFDFKSLARECTASAATDAKSQPSTDPSMTTANPKHPVSKLDRREAAFKVQKRKRRLGLDAESLTSSFILSGEECGDEEEESMMTRLTMLTRASPIPLDDRPAKLNLLEYLGLTTGKRKRELEEKKERRRRRKLRMASLSPVRHNVDTTEVFVTSPKSPITVASFEAPHNGVQAGTEEHSSIPEEKATFLVAMGLRPLPGHKKTELSQQRKLVAHLRKKNGFGKMKGDQHLPVEEEAAAPEACNFLDKSPFHQQYLISAGLATEVRSLQASHPETDLGNSSAVPDLGETRPGVGLLHRSRETGVSVSGLGAYPSLFYSSNLPSQDGPPVQHRPPASKAESAPVPSKCQTVQHLVDEAAPLPSSSSSPSSSALEVPPTNFSLSRILPLQQQPSRLDLPTAAVSGQSQALDINAGPVDGESRYRLLQASSEDMEEAASRMNRHLARWADKLTAVDQRNDSVNTVRGKLTCEQHKPL</sequence>
<organism evidence="3 4">
    <name type="scientific">Plakobranchus ocellatus</name>
    <dbReference type="NCBI Taxonomy" id="259542"/>
    <lineage>
        <taxon>Eukaryota</taxon>
        <taxon>Metazoa</taxon>
        <taxon>Spiralia</taxon>
        <taxon>Lophotrochozoa</taxon>
        <taxon>Mollusca</taxon>
        <taxon>Gastropoda</taxon>
        <taxon>Heterobranchia</taxon>
        <taxon>Euthyneura</taxon>
        <taxon>Panpulmonata</taxon>
        <taxon>Sacoglossa</taxon>
        <taxon>Placobranchoidea</taxon>
        <taxon>Plakobranchidae</taxon>
        <taxon>Plakobranchus</taxon>
    </lineage>
</organism>
<reference evidence="3 4" key="1">
    <citation type="journal article" date="2021" name="Elife">
        <title>Chloroplast acquisition without the gene transfer in kleptoplastic sea slugs, Plakobranchus ocellatus.</title>
        <authorList>
            <person name="Maeda T."/>
            <person name="Takahashi S."/>
            <person name="Yoshida T."/>
            <person name="Shimamura S."/>
            <person name="Takaki Y."/>
            <person name="Nagai Y."/>
            <person name="Toyoda A."/>
            <person name="Suzuki Y."/>
            <person name="Arimoto A."/>
            <person name="Ishii H."/>
            <person name="Satoh N."/>
            <person name="Nishiyama T."/>
            <person name="Hasebe M."/>
            <person name="Maruyama T."/>
            <person name="Minagawa J."/>
            <person name="Obokata J."/>
            <person name="Shigenobu S."/>
        </authorList>
    </citation>
    <scope>NUCLEOTIDE SEQUENCE [LARGE SCALE GENOMIC DNA]</scope>
</reference>
<feature type="region of interest" description="Disordered" evidence="1">
    <location>
        <begin position="698"/>
        <end position="912"/>
    </location>
</feature>
<feature type="compositionally biased region" description="Low complexity" evidence="1">
    <location>
        <begin position="376"/>
        <end position="401"/>
    </location>
</feature>
<feature type="region of interest" description="Disordered" evidence="1">
    <location>
        <begin position="1291"/>
        <end position="1312"/>
    </location>
</feature>
<dbReference type="EMBL" id="BLXT01006930">
    <property type="protein sequence ID" value="GFO34771.1"/>
    <property type="molecule type" value="Genomic_DNA"/>
</dbReference>
<protein>
    <submittedName>
        <fullName evidence="3">Genetic suppressor element 1</fullName>
    </submittedName>
</protein>
<keyword evidence="4" id="KW-1185">Reference proteome</keyword>
<feature type="compositionally biased region" description="Low complexity" evidence="1">
    <location>
        <begin position="804"/>
        <end position="817"/>
    </location>
</feature>
<accession>A0AAV4CSP4</accession>
<feature type="compositionally biased region" description="Basic and acidic residues" evidence="1">
    <location>
        <begin position="698"/>
        <end position="711"/>
    </location>
</feature>
<feature type="compositionally biased region" description="Basic and acidic residues" evidence="1">
    <location>
        <begin position="228"/>
        <end position="237"/>
    </location>
</feature>
<feature type="compositionally biased region" description="Low complexity" evidence="1">
    <location>
        <begin position="951"/>
        <end position="976"/>
    </location>
</feature>
<feature type="compositionally biased region" description="Basic and acidic residues" evidence="1">
    <location>
        <begin position="619"/>
        <end position="633"/>
    </location>
</feature>
<feature type="region of interest" description="Disordered" evidence="1">
    <location>
        <begin position="127"/>
        <end position="268"/>
    </location>
</feature>
<feature type="region of interest" description="Disordered" evidence="1">
    <location>
        <begin position="940"/>
        <end position="984"/>
    </location>
</feature>
<feature type="compositionally biased region" description="Low complexity" evidence="1">
    <location>
        <begin position="830"/>
        <end position="845"/>
    </location>
</feature>
<feature type="compositionally biased region" description="Polar residues" evidence="1">
    <location>
        <begin position="1040"/>
        <end position="1054"/>
    </location>
</feature>
<feature type="compositionally biased region" description="Basic and acidic residues" evidence="1">
    <location>
        <begin position="846"/>
        <end position="887"/>
    </location>
</feature>
<comment type="caution">
    <text evidence="3">The sequence shown here is derived from an EMBL/GenBank/DDBJ whole genome shotgun (WGS) entry which is preliminary data.</text>
</comment>
<feature type="compositionally biased region" description="Basic and acidic residues" evidence="1">
    <location>
        <begin position="767"/>
        <end position="777"/>
    </location>
</feature>
<dbReference type="Proteomes" id="UP000735302">
    <property type="component" value="Unassembled WGS sequence"/>
</dbReference>
<evidence type="ECO:0000313" key="3">
    <source>
        <dbReference type="EMBL" id="GFO34771.1"/>
    </source>
</evidence>
<feature type="compositionally biased region" description="Basic residues" evidence="1">
    <location>
        <begin position="818"/>
        <end position="829"/>
    </location>
</feature>
<feature type="compositionally biased region" description="Low complexity" evidence="1">
    <location>
        <begin position="131"/>
        <end position="145"/>
    </location>
</feature>
<dbReference type="Pfam" id="PF12540">
    <property type="entry name" value="DUF3736"/>
    <property type="match status" value="1"/>
</dbReference>
<evidence type="ECO:0000259" key="2">
    <source>
        <dbReference type="Pfam" id="PF12540"/>
    </source>
</evidence>
<gene>
    <name evidence="3" type="ORF">PoB_006127600</name>
</gene>
<feature type="compositionally biased region" description="Low complexity" evidence="1">
    <location>
        <begin position="49"/>
        <end position="59"/>
    </location>
</feature>
<feature type="region of interest" description="Disordered" evidence="1">
    <location>
        <begin position="1035"/>
        <end position="1064"/>
    </location>
</feature>
<feature type="compositionally biased region" description="Polar residues" evidence="1">
    <location>
        <begin position="732"/>
        <end position="742"/>
    </location>
</feature>
<feature type="compositionally biased region" description="Basic and acidic residues" evidence="1">
    <location>
        <begin position="720"/>
        <end position="731"/>
    </location>
</feature>
<feature type="compositionally biased region" description="Basic and acidic residues" evidence="1">
    <location>
        <begin position="589"/>
        <end position="607"/>
    </location>
</feature>
<feature type="region of interest" description="Disordered" evidence="1">
    <location>
        <begin position="285"/>
        <end position="401"/>
    </location>
</feature>
<evidence type="ECO:0000256" key="1">
    <source>
        <dbReference type="SAM" id="MobiDB-lite"/>
    </source>
</evidence>
<feature type="compositionally biased region" description="Low complexity" evidence="1">
    <location>
        <begin position="888"/>
        <end position="901"/>
    </location>
</feature>
<proteinExistence type="predicted"/>
<feature type="domain" description="Genetic suppressor element-like" evidence="2">
    <location>
        <begin position="1096"/>
        <end position="1166"/>
    </location>
</feature>
<feature type="region of interest" description="Disordered" evidence="1">
    <location>
        <begin position="1"/>
        <end position="59"/>
    </location>
</feature>
<dbReference type="InterPro" id="IPR022207">
    <property type="entry name" value="GSE-like"/>
</dbReference>
<feature type="compositionally biased region" description="Basic residues" evidence="1">
    <location>
        <begin position="317"/>
        <end position="328"/>
    </location>
</feature>
<feature type="region of interest" description="Disordered" evidence="1">
    <location>
        <begin position="1342"/>
        <end position="1367"/>
    </location>
</feature>
<evidence type="ECO:0000313" key="4">
    <source>
        <dbReference type="Proteomes" id="UP000735302"/>
    </source>
</evidence>
<feature type="compositionally biased region" description="Polar residues" evidence="1">
    <location>
        <begin position="902"/>
        <end position="912"/>
    </location>
</feature>
<name>A0AAV4CSP4_9GAST</name>
<feature type="compositionally biased region" description="Polar residues" evidence="1">
    <location>
        <begin position="1291"/>
        <end position="1303"/>
    </location>
</feature>